<evidence type="ECO:0000256" key="2">
    <source>
        <dbReference type="ARBA" id="ARBA00023015"/>
    </source>
</evidence>
<dbReference type="Pfam" id="PF08281">
    <property type="entry name" value="Sigma70_r4_2"/>
    <property type="match status" value="1"/>
</dbReference>
<dbReference type="InterPro" id="IPR014284">
    <property type="entry name" value="RNA_pol_sigma-70_dom"/>
</dbReference>
<dbReference type="GO" id="GO:0006352">
    <property type="term" value="P:DNA-templated transcription initiation"/>
    <property type="evidence" value="ECO:0007669"/>
    <property type="project" value="InterPro"/>
</dbReference>
<dbReference type="InterPro" id="IPR013249">
    <property type="entry name" value="RNA_pol_sigma70_r4_t2"/>
</dbReference>
<evidence type="ECO:0000256" key="1">
    <source>
        <dbReference type="ARBA" id="ARBA00010641"/>
    </source>
</evidence>
<dbReference type="Proteomes" id="UP000283589">
    <property type="component" value="Unassembled WGS sequence"/>
</dbReference>
<keyword evidence="2" id="KW-0805">Transcription regulation</keyword>
<organism evidence="7 8">
    <name type="scientific">Butyricimonas virosa</name>
    <dbReference type="NCBI Taxonomy" id="544645"/>
    <lineage>
        <taxon>Bacteria</taxon>
        <taxon>Pseudomonadati</taxon>
        <taxon>Bacteroidota</taxon>
        <taxon>Bacteroidia</taxon>
        <taxon>Bacteroidales</taxon>
        <taxon>Odoribacteraceae</taxon>
        <taxon>Butyricimonas</taxon>
    </lineage>
</organism>
<keyword evidence="3" id="KW-0731">Sigma factor</keyword>
<dbReference type="STRING" id="1121130.GCA_000519105_00294"/>
<dbReference type="InterPro" id="IPR007627">
    <property type="entry name" value="RNA_pol_sigma70_r2"/>
</dbReference>
<dbReference type="InterPro" id="IPR013325">
    <property type="entry name" value="RNA_pol_sigma_r2"/>
</dbReference>
<comment type="caution">
    <text evidence="7">The sequence shown here is derived from an EMBL/GenBank/DDBJ whole genome shotgun (WGS) entry which is preliminary data.</text>
</comment>
<gene>
    <name evidence="7" type="ORF">DWW18_02110</name>
</gene>
<evidence type="ECO:0000259" key="6">
    <source>
        <dbReference type="Pfam" id="PF08281"/>
    </source>
</evidence>
<keyword evidence="4" id="KW-0804">Transcription</keyword>
<dbReference type="SUPFAM" id="SSF88946">
    <property type="entry name" value="Sigma2 domain of RNA polymerase sigma factors"/>
    <property type="match status" value="1"/>
</dbReference>
<feature type="domain" description="RNA polymerase sigma factor 70 region 4 type 2" evidence="6">
    <location>
        <begin position="112"/>
        <end position="164"/>
    </location>
</feature>
<dbReference type="Pfam" id="PF04542">
    <property type="entry name" value="Sigma70_r2"/>
    <property type="match status" value="1"/>
</dbReference>
<name>A0A412X5U4_9BACT</name>
<dbReference type="EMBL" id="QRZA01000002">
    <property type="protein sequence ID" value="RGV36231.1"/>
    <property type="molecule type" value="Genomic_DNA"/>
</dbReference>
<dbReference type="NCBIfam" id="TIGR02937">
    <property type="entry name" value="sigma70-ECF"/>
    <property type="match status" value="1"/>
</dbReference>
<comment type="similarity">
    <text evidence="1">Belongs to the sigma-70 factor family. ECF subfamily.</text>
</comment>
<dbReference type="InterPro" id="IPR014327">
    <property type="entry name" value="RNA_pol_sigma70_bacteroid"/>
</dbReference>
<reference evidence="7 8" key="1">
    <citation type="submission" date="2018-08" db="EMBL/GenBank/DDBJ databases">
        <title>A genome reference for cultivated species of the human gut microbiota.</title>
        <authorList>
            <person name="Zou Y."/>
            <person name="Xue W."/>
            <person name="Luo G."/>
        </authorList>
    </citation>
    <scope>NUCLEOTIDE SEQUENCE [LARGE SCALE GENOMIC DNA]</scope>
    <source>
        <strain evidence="7 8">AF14-49</strain>
    </source>
</reference>
<dbReference type="NCBIfam" id="TIGR02985">
    <property type="entry name" value="Sig70_bacteroi1"/>
    <property type="match status" value="1"/>
</dbReference>
<evidence type="ECO:0000313" key="7">
    <source>
        <dbReference type="EMBL" id="RGV36231.1"/>
    </source>
</evidence>
<dbReference type="AlphaFoldDB" id="A0A412X5U4"/>
<protein>
    <submittedName>
        <fullName evidence="7">RNA polymerase sigma-70 factor</fullName>
    </submittedName>
</protein>
<evidence type="ECO:0000259" key="5">
    <source>
        <dbReference type="Pfam" id="PF04542"/>
    </source>
</evidence>
<sequence length="185" mass="22017">MERVQDNKQCSLVFEQLFKQHYRALCFHAMSLVNDLDASKDIVHDVFLSLWYHRDSIDFTRPMFPYLFNLTRNRALNYLEHKKIQNNHVRQHLADDPTYTLSDDPAREELVERILARIELLPERCSQVMKLSFIECKKYKEIAEELNISVNTVKTHITTGLKTLRDEFPVSLLLLLFTHPYRHLD</sequence>
<evidence type="ECO:0000256" key="3">
    <source>
        <dbReference type="ARBA" id="ARBA00023082"/>
    </source>
</evidence>
<proteinExistence type="inferred from homology"/>
<feature type="domain" description="RNA polymerase sigma-70 region 2" evidence="5">
    <location>
        <begin position="17"/>
        <end position="82"/>
    </location>
</feature>
<dbReference type="CDD" id="cd06171">
    <property type="entry name" value="Sigma70_r4"/>
    <property type="match status" value="1"/>
</dbReference>
<dbReference type="PANTHER" id="PTHR43133">
    <property type="entry name" value="RNA POLYMERASE ECF-TYPE SIGMA FACTO"/>
    <property type="match status" value="1"/>
</dbReference>
<accession>A0A412X5U4</accession>
<dbReference type="Gene3D" id="1.10.1740.10">
    <property type="match status" value="1"/>
</dbReference>
<dbReference type="InterPro" id="IPR039425">
    <property type="entry name" value="RNA_pol_sigma-70-like"/>
</dbReference>
<dbReference type="PANTHER" id="PTHR43133:SF46">
    <property type="entry name" value="RNA POLYMERASE SIGMA-70 FACTOR ECF SUBFAMILY"/>
    <property type="match status" value="1"/>
</dbReference>
<dbReference type="InterPro" id="IPR013324">
    <property type="entry name" value="RNA_pol_sigma_r3/r4-like"/>
</dbReference>
<dbReference type="SUPFAM" id="SSF88659">
    <property type="entry name" value="Sigma3 and sigma4 domains of RNA polymerase sigma factors"/>
    <property type="match status" value="1"/>
</dbReference>
<evidence type="ECO:0000256" key="4">
    <source>
        <dbReference type="ARBA" id="ARBA00023163"/>
    </source>
</evidence>
<dbReference type="GO" id="GO:0003677">
    <property type="term" value="F:DNA binding"/>
    <property type="evidence" value="ECO:0007669"/>
    <property type="project" value="InterPro"/>
</dbReference>
<dbReference type="InterPro" id="IPR036388">
    <property type="entry name" value="WH-like_DNA-bd_sf"/>
</dbReference>
<dbReference type="RefSeq" id="WP_118258473.1">
    <property type="nucleotide sequence ID" value="NZ_CALBWO010000039.1"/>
</dbReference>
<dbReference type="GO" id="GO:0016987">
    <property type="term" value="F:sigma factor activity"/>
    <property type="evidence" value="ECO:0007669"/>
    <property type="project" value="UniProtKB-KW"/>
</dbReference>
<evidence type="ECO:0000313" key="8">
    <source>
        <dbReference type="Proteomes" id="UP000283589"/>
    </source>
</evidence>
<dbReference type="Gene3D" id="1.10.10.10">
    <property type="entry name" value="Winged helix-like DNA-binding domain superfamily/Winged helix DNA-binding domain"/>
    <property type="match status" value="1"/>
</dbReference>